<keyword evidence="3" id="KW-1185">Reference proteome</keyword>
<keyword evidence="1" id="KW-0175">Coiled coil</keyword>
<protein>
    <submittedName>
        <fullName evidence="2">Uncharacterized protein</fullName>
    </submittedName>
</protein>
<dbReference type="PhylomeDB" id="A0A1B0G244"/>
<dbReference type="EnsemblMetazoa" id="GMOY007369-RA">
    <property type="protein sequence ID" value="GMOY007369-PA"/>
    <property type="gene ID" value="GMOY007369"/>
</dbReference>
<accession>A0A1B0G244</accession>
<dbReference type="AlphaFoldDB" id="A0A1B0G244"/>
<reference evidence="2" key="1">
    <citation type="submission" date="2020-05" db="UniProtKB">
        <authorList>
            <consortium name="EnsemblMetazoa"/>
        </authorList>
    </citation>
    <scope>IDENTIFICATION</scope>
    <source>
        <strain evidence="2">Yale</strain>
    </source>
</reference>
<dbReference type="EMBL" id="CCAG010014453">
    <property type="status" value="NOT_ANNOTATED_CDS"/>
    <property type="molecule type" value="Genomic_DNA"/>
</dbReference>
<dbReference type="VEuPathDB" id="VectorBase:GMOY007369"/>
<feature type="coiled-coil region" evidence="1">
    <location>
        <begin position="306"/>
        <end position="333"/>
    </location>
</feature>
<evidence type="ECO:0000313" key="2">
    <source>
        <dbReference type="EnsemblMetazoa" id="GMOY007369-PA"/>
    </source>
</evidence>
<dbReference type="STRING" id="37546.A0A1B0G244"/>
<evidence type="ECO:0000256" key="1">
    <source>
        <dbReference type="SAM" id="Coils"/>
    </source>
</evidence>
<dbReference type="Proteomes" id="UP000092444">
    <property type="component" value="Unassembled WGS sequence"/>
</dbReference>
<proteinExistence type="predicted"/>
<evidence type="ECO:0000313" key="3">
    <source>
        <dbReference type="Proteomes" id="UP000092444"/>
    </source>
</evidence>
<organism evidence="2 3">
    <name type="scientific">Glossina morsitans morsitans</name>
    <name type="common">Savannah tsetse fly</name>
    <dbReference type="NCBI Taxonomy" id="37546"/>
    <lineage>
        <taxon>Eukaryota</taxon>
        <taxon>Metazoa</taxon>
        <taxon>Ecdysozoa</taxon>
        <taxon>Arthropoda</taxon>
        <taxon>Hexapoda</taxon>
        <taxon>Insecta</taxon>
        <taxon>Pterygota</taxon>
        <taxon>Neoptera</taxon>
        <taxon>Endopterygota</taxon>
        <taxon>Diptera</taxon>
        <taxon>Brachycera</taxon>
        <taxon>Muscomorpha</taxon>
        <taxon>Hippoboscoidea</taxon>
        <taxon>Glossinidae</taxon>
        <taxon>Glossina</taxon>
    </lineage>
</organism>
<sequence>MNGPPQQLFKPDDYGTTPLNLAICVRLLISNKFTIITEKNPTLELQLIMTKGRVNIAFLLIFHCILIALITCTEAQQNAMEPTMLGTDLLLGGNVDPEKVRLVTVKNADGSEFEILVGRNTKKGRAKGTTPLNLAICVRLLISNKFTIITEKNPTLELQLIMTKGRVNIAFLLIFHCILIPLTTCNEAQQDATTTSTTMTNLSSFTANIGKESIKALRPTILGTELRFGRNLNPDKVRVVTVKSDDGSDVEILVGRDSRKGRAHPSETSFFVRKTDVARHPEKRTAEMKANASTLQFQHSPVLLKQLELARQAKEYNQRKADADERLKKLQELKLIKAESFQEQQKQLLEPKKSRAARRIHFETAANQFSPQHFSEEIYFTSPPETRRVERRQPTYIPLDRNNNGWQFPASELSNGKQLRSWRWKPIESRNFQPQYRQEDAQQFYPSINRYNQGFPTDPQKKLEVSDQHNARHTRYIDSATRNSFIEDLTNNKYLRQNLITKNNFIPAQYKSLRLPEPIVITSSTVVKSDAVDNVGKAINSPNEYSDSNSFTRMTLAKTSNVMPKTSPSESKVADTGSIVPVIEGIRVPDTPEDELKTWRNARVLNNQLVPYPVGYTPAKVEMQTFDR</sequence>
<name>A0A1B0G244_GLOMM</name>
<dbReference type="EMBL" id="CCAG010014452">
    <property type="status" value="NOT_ANNOTATED_CDS"/>
    <property type="molecule type" value="Genomic_DNA"/>
</dbReference>